<dbReference type="AlphaFoldDB" id="A0A2H0PZK7"/>
<evidence type="ECO:0000313" key="7">
    <source>
        <dbReference type="EMBL" id="PIR26976.1"/>
    </source>
</evidence>
<dbReference type="InterPro" id="IPR003959">
    <property type="entry name" value="ATPase_AAA_core"/>
</dbReference>
<keyword evidence="1" id="KW-0547">Nucleotide-binding</keyword>
<feature type="transmembrane region" description="Helical" evidence="4">
    <location>
        <begin position="18"/>
        <end position="43"/>
    </location>
</feature>
<dbReference type="InterPro" id="IPR019489">
    <property type="entry name" value="Clp_ATPase_C"/>
</dbReference>
<evidence type="ECO:0000259" key="6">
    <source>
        <dbReference type="SMART" id="SM01086"/>
    </source>
</evidence>
<dbReference type="InterPro" id="IPR050130">
    <property type="entry name" value="ClpA_ClpB"/>
</dbReference>
<accession>A0A2H0PZK7</accession>
<sequence length="846" mass="94153">MNETLTCMFDTRYFRLPFFARLATKIILVGFLAAVGFSALVLASNENGNVRAFGFLILIFIADTIIHAIAGNQEITSRVVRMAHTGKAMRVNDFCSLAVIRCLDRAQNRAEFANSPNISLFMLLELLDSREIQNGMVRLGVDVRELQKMIEQKARAATGVCQVDAVKGLGCEQQRVNEIQTTFENAFSQAIALGDKTISFSALFAAIIMLRRSDLQDAVQRFGLSPEDFRNAIIFGRLVSGLGRTMRAKRAKAQGEIRPGSRVNRAWTSRPTTYLDSVSEDMTEAARKEQAGFLIGHKDEYQSMLTVLSRPTRNNVILVGDEDIGKSAIVDHLALAMVKDDVPEKLFDKRLVKLDVTKLVSGAQETGDVIERFKKIVAEVITAGNIVLYIPGIHAIEQLTHQGEISAFDALEQLFSTSQIPVVGDTTPKLYRQIIETNQKFASLFETVKVQELNQELTTQFLIYEAYALESEWNITITYPAIRKIVECAYMYLHTKPLPRASLDLLQEVLVGAHQYGERAIKPELVVSVVSRKTQIPIATATGAEAQTLLHLEDAIHEKLINQDQAVGLVASALRQYRAGLARAKGPIASFLFVGPTGVGKTELSKVLAGLYFGSEDMMIRFDMSEYQEQRSIVQFIGSPDGITPGVLIEAVKQKPFSLILLDEFEKAHPQLVDIFLPIFDEGKIMDNLGQIVDFKHTIIICTSNAHSAYIKEQIEQGKTVSDFADELKKKLVDYFKPELLNRFDSVVAFRQLTQDEIKKIVELELGKLSRQIATMQGITLSFGQGVSDYIAQLGYDPVFGARPMRGVISSRIKDPLARQILQGKLGRNDAVQVIFENSEIVFQKA</sequence>
<dbReference type="Gene3D" id="1.10.8.60">
    <property type="match status" value="2"/>
</dbReference>
<keyword evidence="4" id="KW-1133">Transmembrane helix</keyword>
<keyword evidence="4" id="KW-0812">Transmembrane</keyword>
<evidence type="ECO:0000313" key="8">
    <source>
        <dbReference type="Proteomes" id="UP000236846"/>
    </source>
</evidence>
<reference evidence="7 8" key="1">
    <citation type="submission" date="2017-09" db="EMBL/GenBank/DDBJ databases">
        <title>Depth-based differentiation of microbial function through sediment-hosted aquifers and enrichment of novel symbionts in the deep terrestrial subsurface.</title>
        <authorList>
            <person name="Probst A.J."/>
            <person name="Ladd B."/>
            <person name="Jarett J.K."/>
            <person name="Geller-Mcgrath D.E."/>
            <person name="Sieber C.M."/>
            <person name="Emerson J.B."/>
            <person name="Anantharaman K."/>
            <person name="Thomas B.C."/>
            <person name="Malmstrom R."/>
            <person name="Stieglmeier M."/>
            <person name="Klingl A."/>
            <person name="Woyke T."/>
            <person name="Ryan C.M."/>
            <person name="Banfield J.F."/>
        </authorList>
    </citation>
    <scope>NUCLEOTIDE SEQUENCE [LARGE SCALE GENOMIC DNA]</scope>
    <source>
        <strain evidence="7">CG11_big_fil_rev_8_21_14_0_20_43_10</strain>
    </source>
</reference>
<keyword evidence="4" id="KW-0472">Membrane</keyword>
<evidence type="ECO:0000256" key="3">
    <source>
        <dbReference type="ARBA" id="ARBA00023186"/>
    </source>
</evidence>
<keyword evidence="2" id="KW-0067">ATP-binding</keyword>
<feature type="domain" description="AAA+ ATPase" evidence="5">
    <location>
        <begin position="587"/>
        <end position="754"/>
    </location>
</feature>
<proteinExistence type="predicted"/>
<evidence type="ECO:0000256" key="4">
    <source>
        <dbReference type="SAM" id="Phobius"/>
    </source>
</evidence>
<evidence type="ECO:0000256" key="2">
    <source>
        <dbReference type="ARBA" id="ARBA00022840"/>
    </source>
</evidence>
<dbReference type="PANTHER" id="PTHR11638">
    <property type="entry name" value="ATP-DEPENDENT CLP PROTEASE"/>
    <property type="match status" value="1"/>
</dbReference>
<evidence type="ECO:0008006" key="9">
    <source>
        <dbReference type="Google" id="ProtNLM"/>
    </source>
</evidence>
<dbReference type="Pfam" id="PF10431">
    <property type="entry name" value="ClpB_D2-small"/>
    <property type="match status" value="1"/>
</dbReference>
<dbReference type="SUPFAM" id="SSF52540">
    <property type="entry name" value="P-loop containing nucleoside triphosphate hydrolases"/>
    <property type="match status" value="2"/>
</dbReference>
<gene>
    <name evidence="7" type="ORF">COV41_00155</name>
</gene>
<dbReference type="EMBL" id="PCXE01000005">
    <property type="protein sequence ID" value="PIR26976.1"/>
    <property type="molecule type" value="Genomic_DNA"/>
</dbReference>
<name>A0A2H0PZK7_9BACT</name>
<feature type="domain" description="AAA+ ATPase" evidence="5">
    <location>
        <begin position="312"/>
        <end position="453"/>
    </location>
</feature>
<dbReference type="GO" id="GO:0016887">
    <property type="term" value="F:ATP hydrolysis activity"/>
    <property type="evidence" value="ECO:0007669"/>
    <property type="project" value="InterPro"/>
</dbReference>
<keyword evidence="3" id="KW-0143">Chaperone</keyword>
<dbReference type="InterPro" id="IPR036628">
    <property type="entry name" value="Clp_N_dom_sf"/>
</dbReference>
<comment type="caution">
    <text evidence="7">The sequence shown here is derived from an EMBL/GenBank/DDBJ whole genome shotgun (WGS) entry which is preliminary data.</text>
</comment>
<dbReference type="GO" id="GO:0034605">
    <property type="term" value="P:cellular response to heat"/>
    <property type="evidence" value="ECO:0007669"/>
    <property type="project" value="TreeGrafter"/>
</dbReference>
<dbReference type="PRINTS" id="PR00300">
    <property type="entry name" value="CLPPROTEASEA"/>
</dbReference>
<evidence type="ECO:0000256" key="1">
    <source>
        <dbReference type="ARBA" id="ARBA00022741"/>
    </source>
</evidence>
<dbReference type="Pfam" id="PF07724">
    <property type="entry name" value="AAA_2"/>
    <property type="match status" value="1"/>
</dbReference>
<dbReference type="SUPFAM" id="SSF81923">
    <property type="entry name" value="Double Clp-N motif"/>
    <property type="match status" value="1"/>
</dbReference>
<dbReference type="InterPro" id="IPR001270">
    <property type="entry name" value="ClpA/B"/>
</dbReference>
<dbReference type="CDD" id="cd19499">
    <property type="entry name" value="RecA-like_ClpB_Hsp104-like"/>
    <property type="match status" value="1"/>
</dbReference>
<dbReference type="InterPro" id="IPR027417">
    <property type="entry name" value="P-loop_NTPase"/>
</dbReference>
<feature type="transmembrane region" description="Helical" evidence="4">
    <location>
        <begin position="50"/>
        <end position="70"/>
    </location>
</feature>
<dbReference type="SMART" id="SM00382">
    <property type="entry name" value="AAA"/>
    <property type="match status" value="2"/>
</dbReference>
<evidence type="ECO:0000259" key="5">
    <source>
        <dbReference type="SMART" id="SM00382"/>
    </source>
</evidence>
<protein>
    <recommendedName>
        <fullName evidence="9">Clp R domain-containing protein</fullName>
    </recommendedName>
</protein>
<dbReference type="PANTHER" id="PTHR11638:SF175">
    <property type="entry name" value="ATP-DEPENDENT CLP PROTEASE, ATP-BINDING SUBUNIT CLPC"/>
    <property type="match status" value="1"/>
</dbReference>
<dbReference type="InterPro" id="IPR003593">
    <property type="entry name" value="AAA+_ATPase"/>
</dbReference>
<dbReference type="GO" id="GO:0005524">
    <property type="term" value="F:ATP binding"/>
    <property type="evidence" value="ECO:0007669"/>
    <property type="project" value="UniProtKB-KW"/>
</dbReference>
<dbReference type="GO" id="GO:0005737">
    <property type="term" value="C:cytoplasm"/>
    <property type="evidence" value="ECO:0007669"/>
    <property type="project" value="TreeGrafter"/>
</dbReference>
<feature type="domain" description="Clp ATPase C-terminal" evidence="6">
    <location>
        <begin position="753"/>
        <end position="843"/>
    </location>
</feature>
<organism evidence="7 8">
    <name type="scientific">Candidatus Brennerbacteria bacterium CG11_big_fil_rev_8_21_14_0_20_43_10</name>
    <dbReference type="NCBI Taxonomy" id="1974523"/>
    <lineage>
        <taxon>Bacteria</taxon>
        <taxon>Candidatus Brenneribacteriota</taxon>
    </lineage>
</organism>
<dbReference type="Gene3D" id="3.40.50.300">
    <property type="entry name" value="P-loop containing nucleotide triphosphate hydrolases"/>
    <property type="match status" value="2"/>
</dbReference>
<dbReference type="Gene3D" id="1.10.1780.10">
    <property type="entry name" value="Clp, N-terminal domain"/>
    <property type="match status" value="1"/>
</dbReference>
<dbReference type="SMART" id="SM01086">
    <property type="entry name" value="ClpB_D2-small"/>
    <property type="match status" value="1"/>
</dbReference>
<dbReference type="Proteomes" id="UP000236846">
    <property type="component" value="Unassembled WGS sequence"/>
</dbReference>